<feature type="compositionally biased region" description="Basic and acidic residues" evidence="1">
    <location>
        <begin position="114"/>
        <end position="135"/>
    </location>
</feature>
<proteinExistence type="predicted"/>
<evidence type="ECO:0000256" key="1">
    <source>
        <dbReference type="SAM" id="MobiDB-lite"/>
    </source>
</evidence>
<dbReference type="EnsemblPlants" id="OPUNC08G04460.1">
    <property type="protein sequence ID" value="OPUNC08G04460.1"/>
    <property type="gene ID" value="OPUNC08G04460"/>
</dbReference>
<evidence type="ECO:0000313" key="3">
    <source>
        <dbReference type="Proteomes" id="UP000026962"/>
    </source>
</evidence>
<keyword evidence="3" id="KW-1185">Reference proteome</keyword>
<dbReference type="HOGENOM" id="CLU_1889148_0_0_1"/>
<reference evidence="2" key="2">
    <citation type="submission" date="2018-05" db="EMBL/GenBank/DDBJ databases">
        <title>OpunRS2 (Oryza punctata Reference Sequence Version 2).</title>
        <authorList>
            <person name="Zhang J."/>
            <person name="Kudrna D."/>
            <person name="Lee S."/>
            <person name="Talag J."/>
            <person name="Welchert J."/>
            <person name="Wing R.A."/>
        </authorList>
    </citation>
    <scope>NUCLEOTIDE SEQUENCE [LARGE SCALE GENOMIC DNA]</scope>
</reference>
<dbReference type="Gramene" id="OPUNC08G04460.1">
    <property type="protein sequence ID" value="OPUNC08G04460.1"/>
    <property type="gene ID" value="OPUNC08G04460"/>
</dbReference>
<accession>A0A0E0LRU2</accession>
<name>A0A0E0LRU2_ORYPU</name>
<reference evidence="2" key="1">
    <citation type="submission" date="2015-04" db="UniProtKB">
        <authorList>
            <consortium name="EnsemblPlants"/>
        </authorList>
    </citation>
    <scope>IDENTIFICATION</scope>
</reference>
<evidence type="ECO:0000313" key="2">
    <source>
        <dbReference type="EnsemblPlants" id="OPUNC08G04460.1"/>
    </source>
</evidence>
<dbReference type="AlphaFoldDB" id="A0A0E0LRU2"/>
<feature type="region of interest" description="Disordered" evidence="1">
    <location>
        <begin position="113"/>
        <end position="135"/>
    </location>
</feature>
<organism evidence="2">
    <name type="scientific">Oryza punctata</name>
    <name type="common">Red rice</name>
    <dbReference type="NCBI Taxonomy" id="4537"/>
    <lineage>
        <taxon>Eukaryota</taxon>
        <taxon>Viridiplantae</taxon>
        <taxon>Streptophyta</taxon>
        <taxon>Embryophyta</taxon>
        <taxon>Tracheophyta</taxon>
        <taxon>Spermatophyta</taxon>
        <taxon>Magnoliopsida</taxon>
        <taxon>Liliopsida</taxon>
        <taxon>Poales</taxon>
        <taxon>Poaceae</taxon>
        <taxon>BOP clade</taxon>
        <taxon>Oryzoideae</taxon>
        <taxon>Oryzeae</taxon>
        <taxon>Oryzinae</taxon>
        <taxon>Oryza</taxon>
    </lineage>
</organism>
<sequence>MQLFFRSLPRYGVVLRQLASACAAEVQGPEAGTKRATPRRIQLHVTGGVRCHPPAGSRRHRPRPSRALVGEKWLCSARATCRYPGMRRSFLLLPRRRATAQYGLHYTAPAQVREQGRPESPMETHDGEFHHTCEP</sequence>
<dbReference type="Proteomes" id="UP000026962">
    <property type="component" value="Chromosome 8"/>
</dbReference>
<protein>
    <submittedName>
        <fullName evidence="2">Uncharacterized protein</fullName>
    </submittedName>
</protein>